<dbReference type="Pfam" id="PF25355">
    <property type="entry name" value="DUF7882"/>
    <property type="match status" value="1"/>
</dbReference>
<feature type="compositionally biased region" description="Basic and acidic residues" evidence="1">
    <location>
        <begin position="90"/>
        <end position="102"/>
    </location>
</feature>
<keyword evidence="4" id="KW-1185">Reference proteome</keyword>
<feature type="compositionally biased region" description="Low complexity" evidence="1">
    <location>
        <begin position="106"/>
        <end position="118"/>
    </location>
</feature>
<evidence type="ECO:0000256" key="1">
    <source>
        <dbReference type="SAM" id="MobiDB-lite"/>
    </source>
</evidence>
<proteinExistence type="predicted"/>
<name>A0ABN2UHW6_9MICO</name>
<dbReference type="InterPro" id="IPR057204">
    <property type="entry name" value="DUF7882"/>
</dbReference>
<protein>
    <recommendedName>
        <fullName evidence="2">DUF7882 domain-containing protein</fullName>
    </recommendedName>
</protein>
<gene>
    <name evidence="3" type="ORF">GCM10009819_21470</name>
</gene>
<evidence type="ECO:0000259" key="2">
    <source>
        <dbReference type="Pfam" id="PF25355"/>
    </source>
</evidence>
<dbReference type="EMBL" id="BAAAPW010000002">
    <property type="protein sequence ID" value="GAA2036564.1"/>
    <property type="molecule type" value="Genomic_DNA"/>
</dbReference>
<feature type="region of interest" description="Disordered" evidence="1">
    <location>
        <begin position="81"/>
        <end position="118"/>
    </location>
</feature>
<evidence type="ECO:0000313" key="3">
    <source>
        <dbReference type="EMBL" id="GAA2036564.1"/>
    </source>
</evidence>
<reference evidence="3 4" key="1">
    <citation type="journal article" date="2019" name="Int. J. Syst. Evol. Microbiol.">
        <title>The Global Catalogue of Microorganisms (GCM) 10K type strain sequencing project: providing services to taxonomists for standard genome sequencing and annotation.</title>
        <authorList>
            <consortium name="The Broad Institute Genomics Platform"/>
            <consortium name="The Broad Institute Genome Sequencing Center for Infectious Disease"/>
            <person name="Wu L."/>
            <person name="Ma J."/>
        </authorList>
    </citation>
    <scope>NUCLEOTIDE SEQUENCE [LARGE SCALE GENOMIC DNA]</scope>
    <source>
        <strain evidence="3 4">JCM 15672</strain>
    </source>
</reference>
<accession>A0ABN2UHW6</accession>
<comment type="caution">
    <text evidence="3">The sequence shown here is derived from an EMBL/GenBank/DDBJ whole genome shotgun (WGS) entry which is preliminary data.</text>
</comment>
<evidence type="ECO:0000313" key="4">
    <source>
        <dbReference type="Proteomes" id="UP001501196"/>
    </source>
</evidence>
<feature type="domain" description="DUF7882" evidence="2">
    <location>
        <begin position="2"/>
        <end position="88"/>
    </location>
</feature>
<dbReference type="Proteomes" id="UP001501196">
    <property type="component" value="Unassembled WGS sequence"/>
</dbReference>
<organism evidence="3 4">
    <name type="scientific">Agromyces tropicus</name>
    <dbReference type="NCBI Taxonomy" id="555371"/>
    <lineage>
        <taxon>Bacteria</taxon>
        <taxon>Bacillati</taxon>
        <taxon>Actinomycetota</taxon>
        <taxon>Actinomycetes</taxon>
        <taxon>Micrococcales</taxon>
        <taxon>Microbacteriaceae</taxon>
        <taxon>Agromyces</taxon>
    </lineage>
</organism>
<sequence>MYDGRLSIPIDDRALAHLQVVILAKLRRRESFGFTVEVDGRETSVWIGPSAALEFDYADRRRPAINRAWLELLAATAASQDGLVVAPEPPQERAPDPGEAPRRPRGPVVPLRPLPDAA</sequence>